<dbReference type="Pfam" id="PF07748">
    <property type="entry name" value="Glyco_hydro_38C"/>
    <property type="match status" value="1"/>
</dbReference>
<organism evidence="6 7">
    <name type="scientific">Kineosporia succinea</name>
    <dbReference type="NCBI Taxonomy" id="84632"/>
    <lineage>
        <taxon>Bacteria</taxon>
        <taxon>Bacillati</taxon>
        <taxon>Actinomycetota</taxon>
        <taxon>Actinomycetes</taxon>
        <taxon>Kineosporiales</taxon>
        <taxon>Kineosporiaceae</taxon>
        <taxon>Kineosporia</taxon>
    </lineage>
</organism>
<dbReference type="Pfam" id="PF09261">
    <property type="entry name" value="Alpha-mann_mid"/>
    <property type="match status" value="1"/>
</dbReference>
<dbReference type="InterPro" id="IPR011013">
    <property type="entry name" value="Gal_mutarotase_sf_dom"/>
</dbReference>
<feature type="domain" description="Glycoside hydrolase family 38 central" evidence="5">
    <location>
        <begin position="523"/>
        <end position="601"/>
    </location>
</feature>
<keyword evidence="7" id="KW-1185">Reference proteome</keyword>
<name>A0ABT9PAW9_9ACTN</name>
<evidence type="ECO:0000256" key="1">
    <source>
        <dbReference type="ARBA" id="ARBA00009792"/>
    </source>
</evidence>
<dbReference type="InterPro" id="IPR015341">
    <property type="entry name" value="Glyco_hydro_38_cen"/>
</dbReference>
<evidence type="ECO:0000259" key="5">
    <source>
        <dbReference type="SMART" id="SM00872"/>
    </source>
</evidence>
<keyword evidence="3 6" id="KW-0378">Hydrolase</keyword>
<evidence type="ECO:0000313" key="7">
    <source>
        <dbReference type="Proteomes" id="UP001235712"/>
    </source>
</evidence>
<dbReference type="SUPFAM" id="SSF74650">
    <property type="entry name" value="Galactose mutarotase-like"/>
    <property type="match status" value="1"/>
</dbReference>
<dbReference type="PANTHER" id="PTHR46017">
    <property type="entry name" value="ALPHA-MANNOSIDASE 2C1"/>
    <property type="match status" value="1"/>
</dbReference>
<evidence type="ECO:0000256" key="2">
    <source>
        <dbReference type="ARBA" id="ARBA00022723"/>
    </source>
</evidence>
<reference evidence="6 7" key="1">
    <citation type="submission" date="2023-07" db="EMBL/GenBank/DDBJ databases">
        <title>Sequencing the genomes of 1000 actinobacteria strains.</title>
        <authorList>
            <person name="Klenk H.-P."/>
        </authorList>
    </citation>
    <scope>NUCLEOTIDE SEQUENCE [LARGE SCALE GENOMIC DNA]</scope>
    <source>
        <strain evidence="6 7">DSM 44388</strain>
    </source>
</reference>
<evidence type="ECO:0000256" key="4">
    <source>
        <dbReference type="ARBA" id="ARBA00023295"/>
    </source>
</evidence>
<dbReference type="InterPro" id="IPR011682">
    <property type="entry name" value="Glyco_hydro_38_C"/>
</dbReference>
<dbReference type="InterPro" id="IPR028995">
    <property type="entry name" value="Glyco_hydro_57/38_cen_sf"/>
</dbReference>
<dbReference type="Pfam" id="PF22907">
    <property type="entry name" value="Ams1-like_1st"/>
    <property type="match status" value="1"/>
</dbReference>
<dbReference type="InterPro" id="IPR027291">
    <property type="entry name" value="Glyco_hydro_38_N_sf"/>
</dbReference>
<accession>A0ABT9PAW9</accession>
<keyword evidence="4 6" id="KW-0326">Glycosidase</keyword>
<comment type="similarity">
    <text evidence="1">Belongs to the glycosyl hydrolase 38 family.</text>
</comment>
<dbReference type="Gene3D" id="3.20.110.10">
    <property type="entry name" value="Glycoside hydrolase 38, N terminal domain"/>
    <property type="match status" value="1"/>
</dbReference>
<evidence type="ECO:0000256" key="3">
    <source>
        <dbReference type="ARBA" id="ARBA00022801"/>
    </source>
</evidence>
<dbReference type="CDD" id="cd10789">
    <property type="entry name" value="GH38N_AMII_ER_cytosolic"/>
    <property type="match status" value="1"/>
</dbReference>
<dbReference type="InterPro" id="IPR037094">
    <property type="entry name" value="Glyco_hydro_38_cen_sf"/>
</dbReference>
<dbReference type="Gene3D" id="2.70.98.30">
    <property type="entry name" value="Golgi alpha-mannosidase II, domain 4"/>
    <property type="match status" value="1"/>
</dbReference>
<dbReference type="Proteomes" id="UP001235712">
    <property type="component" value="Unassembled WGS sequence"/>
</dbReference>
<dbReference type="InterPro" id="IPR000602">
    <property type="entry name" value="Glyco_hydro_38_N"/>
</dbReference>
<dbReference type="Pfam" id="PF01074">
    <property type="entry name" value="Glyco_hydro_38N"/>
    <property type="match status" value="1"/>
</dbReference>
<keyword evidence="2" id="KW-0479">Metal-binding</keyword>
<dbReference type="PANTHER" id="PTHR46017:SF1">
    <property type="entry name" value="ALPHA-MANNOSIDASE 2C1"/>
    <property type="match status" value="1"/>
</dbReference>
<dbReference type="SMART" id="SM00872">
    <property type="entry name" value="Alpha-mann_mid"/>
    <property type="match status" value="1"/>
</dbReference>
<protein>
    <submittedName>
        <fullName evidence="6">Alpha-mannosidase</fullName>
        <ecNumber evidence="6">3.2.1.24</ecNumber>
    </submittedName>
</protein>
<dbReference type="Pfam" id="PF17677">
    <property type="entry name" value="Glyco_hydro38C2"/>
    <property type="match status" value="1"/>
</dbReference>
<proteinExistence type="inferred from homology"/>
<dbReference type="InterPro" id="IPR041147">
    <property type="entry name" value="GH38_C"/>
</dbReference>
<gene>
    <name evidence="6" type="ORF">J2S57_005308</name>
</gene>
<dbReference type="SUPFAM" id="SSF88713">
    <property type="entry name" value="Glycoside hydrolase/deacetylase"/>
    <property type="match status" value="1"/>
</dbReference>
<evidence type="ECO:0000313" key="6">
    <source>
        <dbReference type="EMBL" id="MDP9829559.1"/>
    </source>
</evidence>
<dbReference type="GO" id="GO:0004559">
    <property type="term" value="F:alpha-mannosidase activity"/>
    <property type="evidence" value="ECO:0007669"/>
    <property type="project" value="UniProtKB-EC"/>
</dbReference>
<dbReference type="InterPro" id="IPR011330">
    <property type="entry name" value="Glyco_hydro/deAcase_b/a-brl"/>
</dbReference>
<comment type="caution">
    <text evidence="6">The sequence shown here is derived from an EMBL/GenBank/DDBJ whole genome shotgun (WGS) entry which is preliminary data.</text>
</comment>
<dbReference type="Gene3D" id="1.20.1270.50">
    <property type="entry name" value="Glycoside hydrolase family 38, central domain"/>
    <property type="match status" value="1"/>
</dbReference>
<sequence length="1016" mass="111986">MHDDRVHVERRIRRILNERLRPAVHGERAPLDLEFWPAPGEPVTLEEALAATYVKAAPGQEWGPPWGTTWFHLTGTVPSAWSGREVEAVVDLGFSITGPGFSAEGLVLRPDGTAVKALNPESIWVPITKSSTGNGDVDLYVEAASNPDIMREGFGTPHGVGTPLGDIETAGRAPGYRVRRVELAVFEREIWELVMDVEVLDQLMHELSTDDPRRWKILRALETAVDAIDLRDVTGTTAAARKALEPALAAPAVASAHRVSAVGHAHIDTAWLWPLRETVRKVARTAANVTQLMDDHPDLVFAMSSAQQWAWMKEHHPAIWERMKEKVATGQFVPVGGMWVESDTNLPGSEALARQFVHGKRFFLEELGIETQEVWLPDSFGYTAALPQLVKLSGSQWFLTQKMSWNQVNKFPHHTFWWEGLDGTRVLTHLPPVDTYNSVLSGRELAHTVRNYTEKGVANRSLVPFGYGDGGGGPTREMIGRAARLADLEGSARVGVESPQDFFVKALEDHPAPEVWAGEMYLEIHRGTYTTHHATKAGNRRSEHLLREAELWSATATVRTGAEYPSERLDAIWKQVLTHQFHDILPGSSIAWVHRLAKTTYAEIAAELEQIVADAQRALAGDENASGVVTFNAAPHARDGVVAGGAGIPSEPSQPAVLEHTEAGTVLDNGLIRVVIDERGLLTSVVDAATGREAVAEGRVANLLQLHQDLPYEWDAWDVDRSYTHTVTDITGVDSLRSRVLEDASVQVEVVRTFGASRVTQLLTLAPGSRRLDVETEVDWQECEKFLKAAFPLDLRADVSSAEIQFGYVQRATTSNTTWEREQFEIPAHRYLHVGEPDYGVAVVNDSTYGHDVSRTVRADGGTTTTVRLSLLRAPRFPDPQTDLGIQRLRYALVPGADLLDATREGHWINLPARSVPGDHPVAPLVEIDHPGVVLSALKLADDGSGDLVVRVHEALGARRRTALRVDAEYSSWTVTDLLERPLDDPGPALEQAEESGVFTVSLRPFQILTLRLRRS</sequence>
<dbReference type="RefSeq" id="WP_307247846.1">
    <property type="nucleotide sequence ID" value="NZ_JAUSQZ010000001.1"/>
</dbReference>
<dbReference type="SUPFAM" id="SSF88688">
    <property type="entry name" value="Families 57/38 glycoside transferase middle domain"/>
    <property type="match status" value="1"/>
</dbReference>
<dbReference type="EMBL" id="JAUSQZ010000001">
    <property type="protein sequence ID" value="MDP9829559.1"/>
    <property type="molecule type" value="Genomic_DNA"/>
</dbReference>
<dbReference type="EC" id="3.2.1.24" evidence="6"/>
<dbReference type="InterPro" id="IPR054723">
    <property type="entry name" value="Ams1-like_N"/>
</dbReference>